<keyword evidence="3" id="KW-0808">Transferase</keyword>
<reference evidence="3 4" key="1">
    <citation type="submission" date="2017-10" db="EMBL/GenBank/DDBJ databases">
        <title>Novel microbial diversity and functional potential in the marine mammal oral microbiome.</title>
        <authorList>
            <person name="Dudek N.K."/>
            <person name="Sun C.L."/>
            <person name="Burstein D."/>
            <person name="Kantor R.S."/>
            <person name="Aliaga Goltsman D.S."/>
            <person name="Bik E.M."/>
            <person name="Thomas B.C."/>
            <person name="Banfield J.F."/>
            <person name="Relman D.A."/>
        </authorList>
    </citation>
    <scope>NUCLEOTIDE SEQUENCE [LARGE SCALE GENOMIC DNA]</scope>
    <source>
        <strain evidence="3">DOLJORAL78_47_16</strain>
    </source>
</reference>
<feature type="domain" description="Glycosyltransferase subfamily 4-like N-terminal" evidence="2">
    <location>
        <begin position="29"/>
        <end position="196"/>
    </location>
</feature>
<dbReference type="PANTHER" id="PTHR12526">
    <property type="entry name" value="GLYCOSYLTRANSFERASE"/>
    <property type="match status" value="1"/>
</dbReference>
<accession>A0A2G6KBQ8</accession>
<evidence type="ECO:0000259" key="1">
    <source>
        <dbReference type="Pfam" id="PF00534"/>
    </source>
</evidence>
<feature type="domain" description="Glycosyl transferase family 1" evidence="1">
    <location>
        <begin position="204"/>
        <end position="369"/>
    </location>
</feature>
<name>A0A2G6KBQ8_9BACT</name>
<evidence type="ECO:0000259" key="2">
    <source>
        <dbReference type="Pfam" id="PF13439"/>
    </source>
</evidence>
<dbReference type="Proteomes" id="UP000230821">
    <property type="component" value="Unassembled WGS sequence"/>
</dbReference>
<dbReference type="AlphaFoldDB" id="A0A2G6KBQ8"/>
<sequence>MYFSSRSLLIFYIMNTPLKVMQLVLGLGIGGAEKLVCDIVRQVDKQLVHSCIYCLNDNVGHFGEALQEDGYHVGTLGREPGVDWKLIPKLSTILQQEKIDIIHAHQYSPHFYGLMASLLSQFGRGYRRPKLIVTEHGKTYFPPQKKLKRVIANPFLSLFTDEIVTISEHTKSILVKYENYPSYKIKVVYNGIDLNRFTENVDVKAKKESLGLPLNRKIIGIVSRLAPIKNHAMLLRAFKQVAEQVPETSLLIVGDGPEAQNLRTLADSLRLSENISFLGAREDVPELLRIFDVFALTSFSEGMSVSLLEAMGASVPIVATRVGGNPEVINNGETGYLVQSDREHEMAAMLLKLLQNEKLRCKMGLAGQQRVSSMFSLHQMVNTYTEMYLKHSVSI</sequence>
<evidence type="ECO:0000313" key="4">
    <source>
        <dbReference type="Proteomes" id="UP000230821"/>
    </source>
</evidence>
<dbReference type="Gene3D" id="3.40.50.2000">
    <property type="entry name" value="Glycogen Phosphorylase B"/>
    <property type="match status" value="2"/>
</dbReference>
<dbReference type="PANTHER" id="PTHR12526:SF630">
    <property type="entry name" value="GLYCOSYLTRANSFERASE"/>
    <property type="match status" value="1"/>
</dbReference>
<dbReference type="Pfam" id="PF13439">
    <property type="entry name" value="Glyco_transf_4"/>
    <property type="match status" value="1"/>
</dbReference>
<protein>
    <submittedName>
        <fullName evidence="3">Glycosyl transferase family 1</fullName>
    </submittedName>
</protein>
<dbReference type="EMBL" id="PDSK01000103">
    <property type="protein sequence ID" value="PIE33113.1"/>
    <property type="molecule type" value="Genomic_DNA"/>
</dbReference>
<dbReference type="InterPro" id="IPR001296">
    <property type="entry name" value="Glyco_trans_1"/>
</dbReference>
<dbReference type="GO" id="GO:0016757">
    <property type="term" value="F:glycosyltransferase activity"/>
    <property type="evidence" value="ECO:0007669"/>
    <property type="project" value="InterPro"/>
</dbReference>
<dbReference type="InterPro" id="IPR028098">
    <property type="entry name" value="Glyco_trans_4-like_N"/>
</dbReference>
<proteinExistence type="predicted"/>
<evidence type="ECO:0000313" key="3">
    <source>
        <dbReference type="EMBL" id="PIE33113.1"/>
    </source>
</evidence>
<gene>
    <name evidence="3" type="ORF">CSA56_13085</name>
</gene>
<dbReference type="SUPFAM" id="SSF53756">
    <property type="entry name" value="UDP-Glycosyltransferase/glycogen phosphorylase"/>
    <property type="match status" value="1"/>
</dbReference>
<comment type="caution">
    <text evidence="3">The sequence shown here is derived from an EMBL/GenBank/DDBJ whole genome shotgun (WGS) entry which is preliminary data.</text>
</comment>
<dbReference type="Pfam" id="PF00534">
    <property type="entry name" value="Glycos_transf_1"/>
    <property type="match status" value="1"/>
</dbReference>
<organism evidence="3 4">
    <name type="scientific">candidate division KSB3 bacterium</name>
    <dbReference type="NCBI Taxonomy" id="2044937"/>
    <lineage>
        <taxon>Bacteria</taxon>
        <taxon>candidate division KSB3</taxon>
    </lineage>
</organism>